<feature type="compositionally biased region" description="Basic and acidic residues" evidence="1">
    <location>
        <begin position="59"/>
        <end position="74"/>
    </location>
</feature>
<sequence length="74" mass="7901">MSDSNNHNKGDEQSFTIQPHPATTNDPSNDPALNSGLKEGVFGSQPGPAVVNASQLEEPLSREELAKRSAELNK</sequence>
<dbReference type="OrthoDB" id="2532734at2759"/>
<proteinExistence type="predicted"/>
<evidence type="ECO:0000256" key="1">
    <source>
        <dbReference type="SAM" id="MobiDB-lite"/>
    </source>
</evidence>
<feature type="compositionally biased region" description="Polar residues" evidence="1">
    <location>
        <begin position="13"/>
        <end position="32"/>
    </location>
</feature>
<reference evidence="2 3" key="1">
    <citation type="submission" date="2018-03" db="EMBL/GenBank/DDBJ databases">
        <authorList>
            <person name="Guldener U."/>
        </authorList>
    </citation>
    <scope>NUCLEOTIDE SEQUENCE [LARGE SCALE GENOMIC DNA]</scope>
    <source>
        <strain evidence="2 3">NBRC100155</strain>
    </source>
</reference>
<accession>A0A5C3EDA2</accession>
<feature type="compositionally biased region" description="Basic and acidic residues" evidence="1">
    <location>
        <begin position="1"/>
        <end position="12"/>
    </location>
</feature>
<name>A0A5C3EDA2_9BASI</name>
<keyword evidence="3" id="KW-1185">Reference proteome</keyword>
<dbReference type="AlphaFoldDB" id="A0A5C3EDA2"/>
<protein>
    <submittedName>
        <fullName evidence="2">Uncharacterized protein</fullName>
    </submittedName>
</protein>
<feature type="region of interest" description="Disordered" evidence="1">
    <location>
        <begin position="1"/>
        <end position="74"/>
    </location>
</feature>
<evidence type="ECO:0000313" key="2">
    <source>
        <dbReference type="EMBL" id="SPO28200.1"/>
    </source>
</evidence>
<dbReference type="EMBL" id="OOIN01000021">
    <property type="protein sequence ID" value="SPO28200.1"/>
    <property type="molecule type" value="Genomic_DNA"/>
</dbReference>
<organism evidence="2 3">
    <name type="scientific">Ustilago trichophora</name>
    <dbReference type="NCBI Taxonomy" id="86804"/>
    <lineage>
        <taxon>Eukaryota</taxon>
        <taxon>Fungi</taxon>
        <taxon>Dikarya</taxon>
        <taxon>Basidiomycota</taxon>
        <taxon>Ustilaginomycotina</taxon>
        <taxon>Ustilaginomycetes</taxon>
        <taxon>Ustilaginales</taxon>
        <taxon>Ustilaginaceae</taxon>
        <taxon>Ustilago</taxon>
    </lineage>
</organism>
<evidence type="ECO:0000313" key="3">
    <source>
        <dbReference type="Proteomes" id="UP000324022"/>
    </source>
</evidence>
<dbReference type="Proteomes" id="UP000324022">
    <property type="component" value="Unassembled WGS sequence"/>
</dbReference>
<gene>
    <name evidence="2" type="ORF">UTRI_04582_B</name>
</gene>